<feature type="signal peptide" evidence="1">
    <location>
        <begin position="1"/>
        <end position="21"/>
    </location>
</feature>
<feature type="domain" description="BT-3987-like N-terminal" evidence="2">
    <location>
        <begin position="34"/>
        <end position="153"/>
    </location>
</feature>
<feature type="domain" description="BT-3044-like C-terminal" evidence="3">
    <location>
        <begin position="162"/>
        <end position="297"/>
    </location>
</feature>
<keyword evidence="1" id="KW-0732">Signal</keyword>
<dbReference type="RefSeq" id="WP_379993357.1">
    <property type="nucleotide sequence ID" value="NZ_JBHSGN010000004.1"/>
</dbReference>
<dbReference type="InterPro" id="IPR025371">
    <property type="entry name" value="BT_3044-like_C"/>
</dbReference>
<dbReference type="InterPro" id="IPR013728">
    <property type="entry name" value="BT_3987-like_N"/>
</dbReference>
<comment type="caution">
    <text evidence="4">The sequence shown here is derived from an EMBL/GenBank/DDBJ whole genome shotgun (WGS) entry which is preliminary data.</text>
</comment>
<evidence type="ECO:0000256" key="1">
    <source>
        <dbReference type="SAM" id="SignalP"/>
    </source>
</evidence>
<dbReference type="PROSITE" id="PS51257">
    <property type="entry name" value="PROKAR_LIPOPROTEIN"/>
    <property type="match status" value="1"/>
</dbReference>
<evidence type="ECO:0000313" key="4">
    <source>
        <dbReference type="EMBL" id="MFC4672176.1"/>
    </source>
</evidence>
<dbReference type="Gene3D" id="2.60.40.1740">
    <property type="entry name" value="hypothetical protein (bacova_03559)"/>
    <property type="match status" value="1"/>
</dbReference>
<evidence type="ECO:0000259" key="2">
    <source>
        <dbReference type="Pfam" id="PF08522"/>
    </source>
</evidence>
<protein>
    <submittedName>
        <fullName evidence="4">BT_3987 domain-containing protein</fullName>
    </submittedName>
</protein>
<sequence length="299" mass="33795">MKITIINILVLLSFFSLLMSSCEDNPMDEEQYFKQVYIVGAAQIVSQFDVYYKSEATQAYVSVATGGSLNIDKDVVVNLEHNDETIDWYNKKYMIDAPVKYQKLDAAHYNIPSMTTTIKSGEVYSRLPFTINTGGLHCDSLYALTFKIVSVSEFQKNGEDTVLVMNLKMVNDYSGSYQADLVRYTVVTNASGEVELTLPTTISATRTLTAVDQNTVRFFNEAKAEIRSGYSTNEDYFNGINKYCVTLKKGEGQTFIVAPWNQLDIVNPGECTYKDGTFTYWYDYKDGSTTFRIQGRLVK</sequence>
<keyword evidence="5" id="KW-1185">Reference proteome</keyword>
<feature type="chain" id="PRO_5045141771" evidence="1">
    <location>
        <begin position="22"/>
        <end position="299"/>
    </location>
</feature>
<accession>A0ABV9KQI5</accession>
<name>A0ABV9KQI5_9BACT</name>
<gene>
    <name evidence="4" type="ORF">ACFO6W_00565</name>
</gene>
<dbReference type="Pfam" id="PF14274">
    <property type="entry name" value="BT_3044-like_C"/>
    <property type="match status" value="1"/>
</dbReference>
<organism evidence="4 5">
    <name type="scientific">Dysgonomonas termitidis</name>
    <dbReference type="NCBI Taxonomy" id="1516126"/>
    <lineage>
        <taxon>Bacteria</taxon>
        <taxon>Pseudomonadati</taxon>
        <taxon>Bacteroidota</taxon>
        <taxon>Bacteroidia</taxon>
        <taxon>Bacteroidales</taxon>
        <taxon>Dysgonomonadaceae</taxon>
        <taxon>Dysgonomonas</taxon>
    </lineage>
</organism>
<dbReference type="Pfam" id="PF08522">
    <property type="entry name" value="BT_3987-like_N"/>
    <property type="match status" value="1"/>
</dbReference>
<reference evidence="5" key="1">
    <citation type="journal article" date="2019" name="Int. J. Syst. Evol. Microbiol.">
        <title>The Global Catalogue of Microorganisms (GCM) 10K type strain sequencing project: providing services to taxonomists for standard genome sequencing and annotation.</title>
        <authorList>
            <consortium name="The Broad Institute Genomics Platform"/>
            <consortium name="The Broad Institute Genome Sequencing Center for Infectious Disease"/>
            <person name="Wu L."/>
            <person name="Ma J."/>
        </authorList>
    </citation>
    <scope>NUCLEOTIDE SEQUENCE [LARGE SCALE GENOMIC DNA]</scope>
    <source>
        <strain evidence="5">CCUG 66188</strain>
    </source>
</reference>
<proteinExistence type="predicted"/>
<dbReference type="EMBL" id="JBHSGN010000004">
    <property type="protein sequence ID" value="MFC4672176.1"/>
    <property type="molecule type" value="Genomic_DNA"/>
</dbReference>
<evidence type="ECO:0000313" key="5">
    <source>
        <dbReference type="Proteomes" id="UP001596023"/>
    </source>
</evidence>
<evidence type="ECO:0000259" key="3">
    <source>
        <dbReference type="Pfam" id="PF14274"/>
    </source>
</evidence>
<dbReference type="Proteomes" id="UP001596023">
    <property type="component" value="Unassembled WGS sequence"/>
</dbReference>